<dbReference type="Proteomes" id="UP001153636">
    <property type="component" value="Chromosome 4"/>
</dbReference>
<dbReference type="OrthoDB" id="8060926at2759"/>
<proteinExistence type="predicted"/>
<evidence type="ECO:0000313" key="2">
    <source>
        <dbReference type="EMBL" id="CAH1109277.1"/>
    </source>
</evidence>
<evidence type="ECO:0000313" key="3">
    <source>
        <dbReference type="Proteomes" id="UP001153636"/>
    </source>
</evidence>
<dbReference type="AlphaFoldDB" id="A0A9P0D2Y0"/>
<evidence type="ECO:0000256" key="1">
    <source>
        <dbReference type="SAM" id="MobiDB-lite"/>
    </source>
</evidence>
<protein>
    <submittedName>
        <fullName evidence="2">Uncharacterized protein</fullName>
    </submittedName>
</protein>
<reference evidence="2" key="1">
    <citation type="submission" date="2022-01" db="EMBL/GenBank/DDBJ databases">
        <authorList>
            <person name="King R."/>
        </authorList>
    </citation>
    <scope>NUCLEOTIDE SEQUENCE</scope>
</reference>
<keyword evidence="3" id="KW-1185">Reference proteome</keyword>
<accession>A0A9P0D2Y0</accession>
<name>A0A9P0D2Y0_9CUCU</name>
<organism evidence="2 3">
    <name type="scientific">Psylliodes chrysocephalus</name>
    <dbReference type="NCBI Taxonomy" id="3402493"/>
    <lineage>
        <taxon>Eukaryota</taxon>
        <taxon>Metazoa</taxon>
        <taxon>Ecdysozoa</taxon>
        <taxon>Arthropoda</taxon>
        <taxon>Hexapoda</taxon>
        <taxon>Insecta</taxon>
        <taxon>Pterygota</taxon>
        <taxon>Neoptera</taxon>
        <taxon>Endopterygota</taxon>
        <taxon>Coleoptera</taxon>
        <taxon>Polyphaga</taxon>
        <taxon>Cucujiformia</taxon>
        <taxon>Chrysomeloidea</taxon>
        <taxon>Chrysomelidae</taxon>
        <taxon>Galerucinae</taxon>
        <taxon>Alticini</taxon>
        <taxon>Psylliodes</taxon>
    </lineage>
</organism>
<feature type="region of interest" description="Disordered" evidence="1">
    <location>
        <begin position="154"/>
        <end position="184"/>
    </location>
</feature>
<dbReference type="EMBL" id="OV651816">
    <property type="protein sequence ID" value="CAH1109277.1"/>
    <property type="molecule type" value="Genomic_DNA"/>
</dbReference>
<sequence length="184" mass="21329">MEDNINKHPLCFDIAILDGFFMLHQIKEIPQTFNGLSKKFLSIITQFKASRIDIIFDQYFTPSIEKCKRTPNQIRPHNFTAQLKNMQFKEALVKFFIKHWSTDNMAPSIANKTIYLSLNECYCYQVKDNKFLGDQLPSLIADIIVQDSQVLENNDIPEDNSVNDESNDHNESSDDDNDLKDALF</sequence>
<gene>
    <name evidence="2" type="ORF">PSYICH_LOCUS10034</name>
</gene>